<name>A0A8X6GD15_TRICU</name>
<dbReference type="OrthoDB" id="8300607at2759"/>
<dbReference type="Proteomes" id="UP000887116">
    <property type="component" value="Unassembled WGS sequence"/>
</dbReference>
<reference evidence="1" key="1">
    <citation type="submission" date="2020-07" db="EMBL/GenBank/DDBJ databases">
        <title>Multicomponent nature underlies the extraordinary mechanical properties of spider dragline silk.</title>
        <authorList>
            <person name="Kono N."/>
            <person name="Nakamura H."/>
            <person name="Mori M."/>
            <person name="Yoshida Y."/>
            <person name="Ohtoshi R."/>
            <person name="Malay A.D."/>
            <person name="Moran D.A.P."/>
            <person name="Tomita M."/>
            <person name="Numata K."/>
            <person name="Arakawa K."/>
        </authorList>
    </citation>
    <scope>NUCLEOTIDE SEQUENCE</scope>
</reference>
<accession>A0A8X6GD15</accession>
<dbReference type="EMBL" id="BMAO01005584">
    <property type="protein sequence ID" value="GFR02326.1"/>
    <property type="molecule type" value="Genomic_DNA"/>
</dbReference>
<evidence type="ECO:0000313" key="1">
    <source>
        <dbReference type="EMBL" id="GFR02326.1"/>
    </source>
</evidence>
<sequence length="90" mass="10693">MEKVGTMQSRLAWPLRKDDTHKREVLRIFYRQKSPNGRHQEQSRSFNKQKHSILRLIVKLKLPGNEEYLKKDENILSEFSKLLYPAVASI</sequence>
<proteinExistence type="predicted"/>
<comment type="caution">
    <text evidence="1">The sequence shown here is derived from an EMBL/GenBank/DDBJ whole genome shotgun (WGS) entry which is preliminary data.</text>
</comment>
<protein>
    <submittedName>
        <fullName evidence="1">Uncharacterized protein</fullName>
    </submittedName>
</protein>
<evidence type="ECO:0000313" key="2">
    <source>
        <dbReference type="Proteomes" id="UP000887116"/>
    </source>
</evidence>
<gene>
    <name evidence="1" type="ORF">TNCT_528251</name>
</gene>
<organism evidence="1 2">
    <name type="scientific">Trichonephila clavata</name>
    <name type="common">Joro spider</name>
    <name type="synonym">Nephila clavata</name>
    <dbReference type="NCBI Taxonomy" id="2740835"/>
    <lineage>
        <taxon>Eukaryota</taxon>
        <taxon>Metazoa</taxon>
        <taxon>Ecdysozoa</taxon>
        <taxon>Arthropoda</taxon>
        <taxon>Chelicerata</taxon>
        <taxon>Arachnida</taxon>
        <taxon>Araneae</taxon>
        <taxon>Araneomorphae</taxon>
        <taxon>Entelegynae</taxon>
        <taxon>Araneoidea</taxon>
        <taxon>Nephilidae</taxon>
        <taxon>Trichonephila</taxon>
    </lineage>
</organism>
<dbReference type="AlphaFoldDB" id="A0A8X6GD15"/>
<keyword evidence="2" id="KW-1185">Reference proteome</keyword>